<dbReference type="InterPro" id="IPR027434">
    <property type="entry name" value="Homing_endonucl"/>
</dbReference>
<reference evidence="13 14" key="1">
    <citation type="submission" date="2019-07" db="EMBL/GenBank/DDBJ databases">
        <title>Lentzea xizangensis sp. nov., isolated from Qinghai-Tibetan Plateau Soils.</title>
        <authorList>
            <person name="Huang J."/>
        </authorList>
    </citation>
    <scope>NUCLEOTIDE SEQUENCE [LARGE SCALE GENOMIC DNA]</scope>
    <source>
        <strain evidence="13 14">FXJ1.1311</strain>
    </source>
</reference>
<dbReference type="OrthoDB" id="9804325at2"/>
<feature type="domain" description="Helicase ATP-binding" evidence="11">
    <location>
        <begin position="623"/>
        <end position="797"/>
    </location>
</feature>
<dbReference type="PROSITE" id="PS50819">
    <property type="entry name" value="INTEIN_ENDONUCLEASE"/>
    <property type="match status" value="1"/>
</dbReference>
<dbReference type="InterPro" id="IPR003587">
    <property type="entry name" value="Hint_dom_N"/>
</dbReference>
<dbReference type="InterPro" id="IPR001650">
    <property type="entry name" value="Helicase_C-like"/>
</dbReference>
<dbReference type="SMART" id="SM00490">
    <property type="entry name" value="HELICc"/>
    <property type="match status" value="1"/>
</dbReference>
<name>A0A563EGW0_9PSEU</name>
<dbReference type="SUPFAM" id="SSF51294">
    <property type="entry name" value="Hedgehog/intein (Hint) domain"/>
    <property type="match status" value="1"/>
</dbReference>
<accession>A0A563EGW0</accession>
<dbReference type="Pfam" id="PF14528">
    <property type="entry name" value="LAGLIDADG_3"/>
    <property type="match status" value="1"/>
</dbReference>
<dbReference type="Gene3D" id="2.40.50.140">
    <property type="entry name" value="Nucleic acid-binding proteins"/>
    <property type="match status" value="1"/>
</dbReference>
<dbReference type="InterPro" id="IPR045562">
    <property type="entry name" value="RecG_dom3_C"/>
</dbReference>
<evidence type="ECO:0000256" key="3">
    <source>
        <dbReference type="ARBA" id="ARBA00022801"/>
    </source>
</evidence>
<dbReference type="InterPro" id="IPR011545">
    <property type="entry name" value="DEAD/DEAH_box_helicase_dom"/>
</dbReference>
<feature type="domain" description="DOD-type homing endonuclease" evidence="10">
    <location>
        <begin position="424"/>
        <end position="559"/>
    </location>
</feature>
<evidence type="ECO:0000256" key="1">
    <source>
        <dbReference type="ARBA" id="ARBA00022741"/>
    </source>
</evidence>
<dbReference type="AlphaFoldDB" id="A0A563EGW0"/>
<evidence type="ECO:0000259" key="12">
    <source>
        <dbReference type="PROSITE" id="PS51194"/>
    </source>
</evidence>
<dbReference type="InterPro" id="IPR004042">
    <property type="entry name" value="Intein_endonuc_central"/>
</dbReference>
<dbReference type="InterPro" id="IPR027417">
    <property type="entry name" value="P-loop_NTPase"/>
</dbReference>
<dbReference type="InterPro" id="IPR014001">
    <property type="entry name" value="Helicase_ATP-bd"/>
</dbReference>
<dbReference type="PROSITE" id="PS51194">
    <property type="entry name" value="HELICASE_CTER"/>
    <property type="match status" value="1"/>
</dbReference>
<evidence type="ECO:0000256" key="5">
    <source>
        <dbReference type="ARBA" id="ARBA00022840"/>
    </source>
</evidence>
<keyword evidence="7" id="KW-0234">DNA repair</keyword>
<evidence type="ECO:0000259" key="10">
    <source>
        <dbReference type="PROSITE" id="PS50819"/>
    </source>
</evidence>
<feature type="compositionally biased region" description="Acidic residues" evidence="9">
    <location>
        <begin position="848"/>
        <end position="857"/>
    </location>
</feature>
<organism evidence="13 14">
    <name type="scientific">Lentzea tibetensis</name>
    <dbReference type="NCBI Taxonomy" id="2591470"/>
    <lineage>
        <taxon>Bacteria</taxon>
        <taxon>Bacillati</taxon>
        <taxon>Actinomycetota</taxon>
        <taxon>Actinomycetes</taxon>
        <taxon>Pseudonocardiales</taxon>
        <taxon>Pseudonocardiaceae</taxon>
        <taxon>Lentzea</taxon>
    </lineage>
</organism>
<keyword evidence="1" id="KW-0547">Nucleotide-binding</keyword>
<keyword evidence="6" id="KW-0238">DNA-binding</keyword>
<feature type="region of interest" description="Disordered" evidence="9">
    <location>
        <begin position="842"/>
        <end position="865"/>
    </location>
</feature>
<dbReference type="Gene3D" id="3.40.50.300">
    <property type="entry name" value="P-loop containing nucleotide triphosphate hydrolases"/>
    <property type="match status" value="3"/>
</dbReference>
<evidence type="ECO:0000256" key="9">
    <source>
        <dbReference type="SAM" id="MobiDB-lite"/>
    </source>
</evidence>
<dbReference type="EMBL" id="VOBR01000041">
    <property type="protein sequence ID" value="TWP45440.1"/>
    <property type="molecule type" value="Genomic_DNA"/>
</dbReference>
<dbReference type="Pfam" id="PF00271">
    <property type="entry name" value="Helicase_C"/>
    <property type="match status" value="1"/>
</dbReference>
<feature type="domain" description="Helicase C-terminal" evidence="12">
    <location>
        <begin position="820"/>
        <end position="992"/>
    </location>
</feature>
<gene>
    <name evidence="13" type="ORF">FKR81_39110</name>
</gene>
<dbReference type="GO" id="GO:0006281">
    <property type="term" value="P:DNA repair"/>
    <property type="evidence" value="ECO:0007669"/>
    <property type="project" value="UniProtKB-KW"/>
</dbReference>
<dbReference type="PANTHER" id="PTHR47964">
    <property type="entry name" value="ATP-DEPENDENT DNA HELICASE HOMOLOG RECG, CHLOROPLASTIC"/>
    <property type="match status" value="1"/>
</dbReference>
<evidence type="ECO:0000256" key="8">
    <source>
        <dbReference type="ARBA" id="ARBA00049819"/>
    </source>
</evidence>
<keyword evidence="14" id="KW-1185">Reference proteome</keyword>
<dbReference type="SMART" id="SM00487">
    <property type="entry name" value="DEXDc"/>
    <property type="match status" value="1"/>
</dbReference>
<dbReference type="PANTHER" id="PTHR47964:SF1">
    <property type="entry name" value="ATP-DEPENDENT DNA HELICASE HOMOLOG RECG, CHLOROPLASTIC"/>
    <property type="match status" value="1"/>
</dbReference>
<dbReference type="SUPFAM" id="SSF52540">
    <property type="entry name" value="P-loop containing nucleoside triphosphate hydrolases"/>
    <property type="match status" value="2"/>
</dbReference>
<dbReference type="InterPro" id="IPR033454">
    <property type="entry name" value="RecG_wedge"/>
</dbReference>
<dbReference type="SUPFAM" id="SSF55608">
    <property type="entry name" value="Homing endonucleases"/>
    <property type="match status" value="1"/>
</dbReference>
<evidence type="ECO:0000256" key="2">
    <source>
        <dbReference type="ARBA" id="ARBA00022763"/>
    </source>
</evidence>
<dbReference type="PROSITE" id="PS51192">
    <property type="entry name" value="HELICASE_ATP_BIND_1"/>
    <property type="match status" value="1"/>
</dbReference>
<dbReference type="SUPFAM" id="SSF50249">
    <property type="entry name" value="Nucleic acid-binding proteins"/>
    <property type="match status" value="1"/>
</dbReference>
<dbReference type="InterPro" id="IPR047112">
    <property type="entry name" value="RecG/Mfd"/>
</dbReference>
<dbReference type="InterPro" id="IPR004860">
    <property type="entry name" value="LAGLIDADG_dom"/>
</dbReference>
<dbReference type="CDD" id="cd04488">
    <property type="entry name" value="RecG_wedge_OBF"/>
    <property type="match status" value="1"/>
</dbReference>
<proteinExistence type="predicted"/>
<keyword evidence="2" id="KW-0227">DNA damage</keyword>
<evidence type="ECO:0000256" key="6">
    <source>
        <dbReference type="ARBA" id="ARBA00023125"/>
    </source>
</evidence>
<dbReference type="Pfam" id="PF17191">
    <property type="entry name" value="RecG_wedge"/>
    <property type="match status" value="1"/>
</dbReference>
<dbReference type="Pfam" id="PF00270">
    <property type="entry name" value="DEAD"/>
    <property type="match status" value="1"/>
</dbReference>
<dbReference type="GO" id="GO:0005524">
    <property type="term" value="F:ATP binding"/>
    <property type="evidence" value="ECO:0007669"/>
    <property type="project" value="UniProtKB-KW"/>
</dbReference>
<dbReference type="SMART" id="SM00306">
    <property type="entry name" value="HintN"/>
    <property type="match status" value="1"/>
</dbReference>
<dbReference type="InterPro" id="IPR036844">
    <property type="entry name" value="Hint_dom_sf"/>
</dbReference>
<sequence length="1065" mass="115745">MAAMISFDDKLQPLLGKKSADALESGLGLTTVGDLLRHYPRRYDERGKLTEIASLELGEHVSVQAKVKKCTKRSMKARRGHMTEAVITDGTSELHLVFFGGPAHSAEKELLPGTKALFAGKVGQFRNKLQLAHPAYEVLTDEASGSDFLKAFLPVYPASQGINTWNIENCVKQLLEIWDGVETDPLPAEVRERHDLIGLEKALRAIHRPESWAEISIAQKRLKWDEALAVQLALAQRRKSAGARPAPSCAPVEGAILDAFDERLPFTLTAGQVAVGEEIARDVTGTHPMNRLLQGEVGSGKAQPLDAKVLTPTGFKLMGDVQVGDEIIAADGDVTVVTGVFPQGERDVYRMVLSDGRSVECDLEHLWAVNTTVRRNRGNPLKVLSTREIRDDLVTANGASKWHLPVVAAPELDCVAEQAIDPYLLGLLLGDGSLLNGRVVFTTADPELLVAAMAALPKGTHLAKSAHRPHDWYVNGCRRGTNPLLAALRQLGAYGHQAEDKYVPERYLVAPVKDRLALLQGLLDTDGTINSKCGSDVSFLSASPALADNIAWLAESLGGTGRVRPVTKAGNTYHQVSLRLPNQFPPFRLKRKADLVRERTKYEKPVRAIRAVEFVGRKPVQCISIAHKDQLYVTDHFVVTHNTMVALRAMLQVVDSGRQSAMLAPTEVLAAQHARSLREMLGDLAMAGELGAAEQSTRVTLLTGSMNTAQRKQALLDIVTGEAGIVVGTHAIIQDKVEFHALGLVVVDEQHRFGVEQRDALRARAGKENPHVLVMTATPIPRTVAMTVYGDLEVSALRELPQGRSPIKTSVVPMREKPAWLDRAFARVREEVAQGHQAYFVCPRIGDGDDDEPPSEDGSERRPPLSVVDVANMLAAGPLKGLRIEILHGRMPSDEKDAVMRGFAANDVQVLVATTVVEVGVNVPNATVMAIMDADRFGVSQLHQLRGRVGRGSAPGLCLLVTDMPEATPTMDRLRAVESTLDGFELAQLDLELRREGDILGAAQSGKRSALKMLSLLRDEDVITAARVEAQAFVDVDPDLKTQPGLAAMVAGLLTEERAEFLEKA</sequence>
<dbReference type="Pfam" id="PF19833">
    <property type="entry name" value="RecG_dom3_C"/>
    <property type="match status" value="1"/>
</dbReference>
<evidence type="ECO:0000256" key="4">
    <source>
        <dbReference type="ARBA" id="ARBA00022806"/>
    </source>
</evidence>
<dbReference type="Proteomes" id="UP000316639">
    <property type="component" value="Unassembled WGS sequence"/>
</dbReference>
<evidence type="ECO:0000313" key="14">
    <source>
        <dbReference type="Proteomes" id="UP000316639"/>
    </source>
</evidence>
<dbReference type="Gene3D" id="3.10.28.10">
    <property type="entry name" value="Homing endonucleases"/>
    <property type="match status" value="1"/>
</dbReference>
<evidence type="ECO:0000259" key="11">
    <source>
        <dbReference type="PROSITE" id="PS51192"/>
    </source>
</evidence>
<comment type="caution">
    <text evidence="13">The sequence shown here is derived from an EMBL/GenBank/DDBJ whole genome shotgun (WGS) entry which is preliminary data.</text>
</comment>
<dbReference type="InterPro" id="IPR012340">
    <property type="entry name" value="NA-bd_OB-fold"/>
</dbReference>
<evidence type="ECO:0000256" key="7">
    <source>
        <dbReference type="ARBA" id="ARBA00023204"/>
    </source>
</evidence>
<dbReference type="GO" id="GO:0003678">
    <property type="term" value="F:DNA helicase activity"/>
    <property type="evidence" value="ECO:0007669"/>
    <property type="project" value="TreeGrafter"/>
</dbReference>
<keyword evidence="4 13" id="KW-0347">Helicase</keyword>
<keyword evidence="5" id="KW-0067">ATP-binding</keyword>
<dbReference type="GO" id="GO:0016787">
    <property type="term" value="F:hydrolase activity"/>
    <property type="evidence" value="ECO:0007669"/>
    <property type="project" value="UniProtKB-KW"/>
</dbReference>
<protein>
    <recommendedName>
        <fullName evidence="8">Probable DNA 3'-5' helicase RecG</fullName>
    </recommendedName>
</protein>
<dbReference type="GO" id="GO:0003677">
    <property type="term" value="F:DNA binding"/>
    <property type="evidence" value="ECO:0007669"/>
    <property type="project" value="UniProtKB-KW"/>
</dbReference>
<dbReference type="GO" id="GO:0004519">
    <property type="term" value="F:endonuclease activity"/>
    <property type="evidence" value="ECO:0007669"/>
    <property type="project" value="InterPro"/>
</dbReference>
<evidence type="ECO:0000313" key="13">
    <source>
        <dbReference type="EMBL" id="TWP45440.1"/>
    </source>
</evidence>
<keyword evidence="3" id="KW-0378">Hydrolase</keyword>